<evidence type="ECO:0000313" key="2">
    <source>
        <dbReference type="EMBL" id="TCT22970.1"/>
    </source>
</evidence>
<feature type="region of interest" description="Disordered" evidence="1">
    <location>
        <begin position="55"/>
        <end position="76"/>
    </location>
</feature>
<gene>
    <name evidence="2" type="ORF">EDC35_102301</name>
</gene>
<sequence length="104" mass="10994">MLITFQTKAYANITMFGEVAVTLIKLMGHSGSVPGALLAADIPVALERLKTAVGEHASEPLDPASNHAAPDNGENQHVSLAHRALPLINLLTAAARDGENVMWE</sequence>
<protein>
    <submittedName>
        <fullName evidence="2">Uncharacterized protein DUF1840</fullName>
    </submittedName>
</protein>
<accession>A0A4R3N1P3</accession>
<keyword evidence="3" id="KW-1185">Reference proteome</keyword>
<reference evidence="2 3" key="1">
    <citation type="submission" date="2019-03" db="EMBL/GenBank/DDBJ databases">
        <title>Genomic Encyclopedia of Type Strains, Phase IV (KMG-IV): sequencing the most valuable type-strain genomes for metagenomic binning, comparative biology and taxonomic classification.</title>
        <authorList>
            <person name="Goeker M."/>
        </authorList>
    </citation>
    <scope>NUCLEOTIDE SEQUENCE [LARGE SCALE GENOMIC DNA]</scope>
    <source>
        <strain evidence="2 3">DSM 13587</strain>
    </source>
</reference>
<evidence type="ECO:0000313" key="3">
    <source>
        <dbReference type="Proteomes" id="UP000295717"/>
    </source>
</evidence>
<dbReference type="EMBL" id="SMAO01000002">
    <property type="protein sequence ID" value="TCT22970.1"/>
    <property type="molecule type" value="Genomic_DNA"/>
</dbReference>
<dbReference type="RefSeq" id="WP_132976089.1">
    <property type="nucleotide sequence ID" value="NZ_SMAO01000002.1"/>
</dbReference>
<evidence type="ECO:0000256" key="1">
    <source>
        <dbReference type="SAM" id="MobiDB-lite"/>
    </source>
</evidence>
<proteinExistence type="predicted"/>
<dbReference type="InterPro" id="IPR014991">
    <property type="entry name" value="DUF1840"/>
</dbReference>
<comment type="caution">
    <text evidence="2">The sequence shown here is derived from an EMBL/GenBank/DDBJ whole genome shotgun (WGS) entry which is preliminary data.</text>
</comment>
<dbReference type="AlphaFoldDB" id="A0A4R3N1P3"/>
<dbReference type="Pfam" id="PF08895">
    <property type="entry name" value="DUF1840"/>
    <property type="match status" value="1"/>
</dbReference>
<name>A0A4R3N1P3_9GAMM</name>
<dbReference type="OrthoDB" id="5625523at2"/>
<organism evidence="2 3">
    <name type="scientific">Thiobaca trueperi</name>
    <dbReference type="NCBI Taxonomy" id="127458"/>
    <lineage>
        <taxon>Bacteria</taxon>
        <taxon>Pseudomonadati</taxon>
        <taxon>Pseudomonadota</taxon>
        <taxon>Gammaproteobacteria</taxon>
        <taxon>Chromatiales</taxon>
        <taxon>Chromatiaceae</taxon>
        <taxon>Thiobaca</taxon>
    </lineage>
</organism>
<dbReference type="Proteomes" id="UP000295717">
    <property type="component" value="Unassembled WGS sequence"/>
</dbReference>